<reference evidence="2 3" key="1">
    <citation type="submission" date="2014-11" db="EMBL/GenBank/DDBJ databases">
        <title>Genomics and ecophysiology of heterotrophic nitrogen fixing bacteria isolated from estuarine surface water.</title>
        <authorList>
            <person name="Bentzon-Tilia M."/>
            <person name="Severin I."/>
            <person name="Hansen L.H."/>
            <person name="Riemann L."/>
        </authorList>
    </citation>
    <scope>NUCLEOTIDE SEQUENCE [LARGE SCALE GENOMIC DNA]</scope>
    <source>
        <strain evidence="2 3">BAL398</strain>
    </source>
</reference>
<dbReference type="EMBL" id="JXXE01000085">
    <property type="protein sequence ID" value="KIZ47402.1"/>
    <property type="molecule type" value="Genomic_DNA"/>
</dbReference>
<dbReference type="RefSeq" id="WP_044406318.1">
    <property type="nucleotide sequence ID" value="NZ_JXXE01000085.1"/>
</dbReference>
<keyword evidence="1" id="KW-0812">Transmembrane</keyword>
<dbReference type="AlphaFoldDB" id="A0A0D7F6R0"/>
<gene>
    <name evidence="2" type="ORF">OO17_04660</name>
</gene>
<evidence type="ECO:0000256" key="1">
    <source>
        <dbReference type="SAM" id="Phobius"/>
    </source>
</evidence>
<dbReference type="Proteomes" id="UP000032515">
    <property type="component" value="Unassembled WGS sequence"/>
</dbReference>
<protein>
    <submittedName>
        <fullName evidence="2">Uncharacterized protein</fullName>
    </submittedName>
</protein>
<feature type="transmembrane region" description="Helical" evidence="1">
    <location>
        <begin position="115"/>
        <end position="134"/>
    </location>
</feature>
<feature type="transmembrane region" description="Helical" evidence="1">
    <location>
        <begin position="75"/>
        <end position="103"/>
    </location>
</feature>
<name>A0A0D7F6R0_RHOPL</name>
<keyword evidence="1" id="KW-1133">Transmembrane helix</keyword>
<dbReference type="PATRIC" id="fig|1076.23.peg.6561"/>
<evidence type="ECO:0000313" key="3">
    <source>
        <dbReference type="Proteomes" id="UP000032515"/>
    </source>
</evidence>
<sequence>MLALVSAIAPLLIGRLADAFTAYNNKQISLAELNAKVQQALMECFSEVMKSQSDALAKTFATFGQVLINSRLVRIVWAIVVLSQLCVLLWLQVGISALVYAYGGSWPSAGATGDWAYLLIAGLLGLGPVVLNGGPGKVNLDSLKPPGK</sequence>
<dbReference type="OrthoDB" id="9831638at2"/>
<keyword evidence="1" id="KW-0472">Membrane</keyword>
<comment type="caution">
    <text evidence="2">The sequence shown here is derived from an EMBL/GenBank/DDBJ whole genome shotgun (WGS) entry which is preliminary data.</text>
</comment>
<proteinExistence type="predicted"/>
<organism evidence="2 3">
    <name type="scientific">Rhodopseudomonas palustris</name>
    <dbReference type="NCBI Taxonomy" id="1076"/>
    <lineage>
        <taxon>Bacteria</taxon>
        <taxon>Pseudomonadati</taxon>
        <taxon>Pseudomonadota</taxon>
        <taxon>Alphaproteobacteria</taxon>
        <taxon>Hyphomicrobiales</taxon>
        <taxon>Nitrobacteraceae</taxon>
        <taxon>Rhodopseudomonas</taxon>
    </lineage>
</organism>
<evidence type="ECO:0000313" key="2">
    <source>
        <dbReference type="EMBL" id="KIZ47402.1"/>
    </source>
</evidence>
<accession>A0A0D7F6R0</accession>